<comment type="caution">
    <text evidence="2">The sequence shown here is derived from an EMBL/GenBank/DDBJ whole genome shotgun (WGS) entry which is preliminary data.</text>
</comment>
<keyword evidence="3" id="KW-1185">Reference proteome</keyword>
<evidence type="ECO:0000313" key="3">
    <source>
        <dbReference type="Proteomes" id="UP001175228"/>
    </source>
</evidence>
<evidence type="ECO:0000256" key="1">
    <source>
        <dbReference type="SAM" id="MobiDB-lite"/>
    </source>
</evidence>
<reference evidence="2" key="1">
    <citation type="submission" date="2023-06" db="EMBL/GenBank/DDBJ databases">
        <authorList>
            <consortium name="Lawrence Berkeley National Laboratory"/>
            <person name="Ahrendt S."/>
            <person name="Sahu N."/>
            <person name="Indic B."/>
            <person name="Wong-Bajracharya J."/>
            <person name="Merenyi Z."/>
            <person name="Ke H.-M."/>
            <person name="Monk M."/>
            <person name="Kocsube S."/>
            <person name="Drula E."/>
            <person name="Lipzen A."/>
            <person name="Balint B."/>
            <person name="Henrissat B."/>
            <person name="Andreopoulos B."/>
            <person name="Martin F.M."/>
            <person name="Harder C.B."/>
            <person name="Rigling D."/>
            <person name="Ford K.L."/>
            <person name="Foster G.D."/>
            <person name="Pangilinan J."/>
            <person name="Papanicolaou A."/>
            <person name="Barry K."/>
            <person name="LaButti K."/>
            <person name="Viragh M."/>
            <person name="Koriabine M."/>
            <person name="Yan M."/>
            <person name="Riley R."/>
            <person name="Champramary S."/>
            <person name="Plett K.L."/>
            <person name="Tsai I.J."/>
            <person name="Slot J."/>
            <person name="Sipos G."/>
            <person name="Plett J."/>
            <person name="Nagy L.G."/>
            <person name="Grigoriev I.V."/>
        </authorList>
    </citation>
    <scope>NUCLEOTIDE SEQUENCE</scope>
    <source>
        <strain evidence="2">HWK02</strain>
    </source>
</reference>
<dbReference type="EMBL" id="JAUEPU010000048">
    <property type="protein sequence ID" value="KAK0485593.1"/>
    <property type="molecule type" value="Genomic_DNA"/>
</dbReference>
<feature type="compositionally biased region" description="Polar residues" evidence="1">
    <location>
        <begin position="41"/>
        <end position="51"/>
    </location>
</feature>
<protein>
    <submittedName>
        <fullName evidence="2">Uncharacterized protein</fullName>
    </submittedName>
</protein>
<proteinExistence type="predicted"/>
<feature type="region of interest" description="Disordered" evidence="1">
    <location>
        <begin position="29"/>
        <end position="56"/>
    </location>
</feature>
<name>A0AA39UFX2_9AGAR</name>
<evidence type="ECO:0000313" key="2">
    <source>
        <dbReference type="EMBL" id="KAK0485593.1"/>
    </source>
</evidence>
<dbReference type="AlphaFoldDB" id="A0AA39UFX2"/>
<organism evidence="2 3">
    <name type="scientific">Armillaria luteobubalina</name>
    <dbReference type="NCBI Taxonomy" id="153913"/>
    <lineage>
        <taxon>Eukaryota</taxon>
        <taxon>Fungi</taxon>
        <taxon>Dikarya</taxon>
        <taxon>Basidiomycota</taxon>
        <taxon>Agaricomycotina</taxon>
        <taxon>Agaricomycetes</taxon>
        <taxon>Agaricomycetidae</taxon>
        <taxon>Agaricales</taxon>
        <taxon>Marasmiineae</taxon>
        <taxon>Physalacriaceae</taxon>
        <taxon>Armillaria</taxon>
    </lineage>
</organism>
<dbReference type="Proteomes" id="UP001175228">
    <property type="component" value="Unassembled WGS sequence"/>
</dbReference>
<sequence>MDGSQWGVEGKITRKNLKCVCGAGLKPDGVDERSGKGQELLDNSPSSTPNVQDGPMYPSLPINVRSANIKKNQQNPCISIADGDFLASGAQVSVESFFNLRGIVSTSYSGLPSCEICAHVPAVLSRLSEELCCMHSIHMEALLWMGVDGVLKAKRQKNLKRACGAGLSGKWKPDDVDERGGKRARALGREAVLDWCWAVTFESVAEIVPTCRPNNQDELTYLSLPANARGANVKFTNRSRKRIGLDGDLTEAESMNIRVVFSSTAMIHASEFLHYDAHKLVLKRIWTAFAQRFDAGTLSCESPVRFKLIWMIWREVGILDTWAC</sequence>
<gene>
    <name evidence="2" type="ORF">EDD18DRAFT_1111275</name>
</gene>
<accession>A0AA39UFX2</accession>